<gene>
    <name evidence="1" type="ORF">E2C01_078391</name>
</gene>
<sequence length="106" mass="11961">MEYVGIVSVCGFCNGIVAAGEVQCRRKYKIPKRKMCQCWRVYQYVFLAWWYSLAKTRACSQFGHHLWTGNSDEGNLAQITRKDGQQTLNLPPFLLIPAASSSISPA</sequence>
<evidence type="ECO:0000313" key="1">
    <source>
        <dbReference type="EMBL" id="MPC83676.1"/>
    </source>
</evidence>
<dbReference type="EMBL" id="VSRR010063131">
    <property type="protein sequence ID" value="MPC83676.1"/>
    <property type="molecule type" value="Genomic_DNA"/>
</dbReference>
<organism evidence="1 2">
    <name type="scientific">Portunus trituberculatus</name>
    <name type="common">Swimming crab</name>
    <name type="synonym">Neptunus trituberculatus</name>
    <dbReference type="NCBI Taxonomy" id="210409"/>
    <lineage>
        <taxon>Eukaryota</taxon>
        <taxon>Metazoa</taxon>
        <taxon>Ecdysozoa</taxon>
        <taxon>Arthropoda</taxon>
        <taxon>Crustacea</taxon>
        <taxon>Multicrustacea</taxon>
        <taxon>Malacostraca</taxon>
        <taxon>Eumalacostraca</taxon>
        <taxon>Eucarida</taxon>
        <taxon>Decapoda</taxon>
        <taxon>Pleocyemata</taxon>
        <taxon>Brachyura</taxon>
        <taxon>Eubrachyura</taxon>
        <taxon>Portunoidea</taxon>
        <taxon>Portunidae</taxon>
        <taxon>Portuninae</taxon>
        <taxon>Portunus</taxon>
    </lineage>
</organism>
<comment type="caution">
    <text evidence="1">The sequence shown here is derived from an EMBL/GenBank/DDBJ whole genome shotgun (WGS) entry which is preliminary data.</text>
</comment>
<proteinExistence type="predicted"/>
<name>A0A5B7IQ04_PORTR</name>
<dbReference type="Proteomes" id="UP000324222">
    <property type="component" value="Unassembled WGS sequence"/>
</dbReference>
<accession>A0A5B7IQ04</accession>
<dbReference type="AlphaFoldDB" id="A0A5B7IQ04"/>
<reference evidence="1 2" key="1">
    <citation type="submission" date="2019-05" db="EMBL/GenBank/DDBJ databases">
        <title>Another draft genome of Portunus trituberculatus and its Hox gene families provides insights of decapod evolution.</title>
        <authorList>
            <person name="Jeong J.-H."/>
            <person name="Song I."/>
            <person name="Kim S."/>
            <person name="Choi T."/>
            <person name="Kim D."/>
            <person name="Ryu S."/>
            <person name="Kim W."/>
        </authorList>
    </citation>
    <scope>NUCLEOTIDE SEQUENCE [LARGE SCALE GENOMIC DNA]</scope>
    <source>
        <tissue evidence="1">Muscle</tissue>
    </source>
</reference>
<keyword evidence="2" id="KW-1185">Reference proteome</keyword>
<protein>
    <submittedName>
        <fullName evidence="1">Uncharacterized protein</fullName>
    </submittedName>
</protein>
<evidence type="ECO:0000313" key="2">
    <source>
        <dbReference type="Proteomes" id="UP000324222"/>
    </source>
</evidence>